<evidence type="ECO:0000313" key="3">
    <source>
        <dbReference type="Proteomes" id="UP000604046"/>
    </source>
</evidence>
<accession>A0A812LYI3</accession>
<organism evidence="2 3">
    <name type="scientific">Symbiodinium natans</name>
    <dbReference type="NCBI Taxonomy" id="878477"/>
    <lineage>
        <taxon>Eukaryota</taxon>
        <taxon>Sar</taxon>
        <taxon>Alveolata</taxon>
        <taxon>Dinophyceae</taxon>
        <taxon>Suessiales</taxon>
        <taxon>Symbiodiniaceae</taxon>
        <taxon>Symbiodinium</taxon>
    </lineage>
</organism>
<feature type="transmembrane region" description="Helical" evidence="1">
    <location>
        <begin position="87"/>
        <end position="104"/>
    </location>
</feature>
<reference evidence="2" key="1">
    <citation type="submission" date="2021-02" db="EMBL/GenBank/DDBJ databases">
        <authorList>
            <person name="Dougan E. K."/>
            <person name="Rhodes N."/>
            <person name="Thang M."/>
            <person name="Chan C."/>
        </authorList>
    </citation>
    <scope>NUCLEOTIDE SEQUENCE</scope>
</reference>
<evidence type="ECO:0000256" key="1">
    <source>
        <dbReference type="SAM" id="Phobius"/>
    </source>
</evidence>
<proteinExistence type="predicted"/>
<gene>
    <name evidence="2" type="ORF">SNAT2548_LOCUS12821</name>
</gene>
<keyword evidence="1" id="KW-1133">Transmembrane helix</keyword>
<keyword evidence="1" id="KW-0812">Transmembrane</keyword>
<dbReference type="EMBL" id="CAJNDS010001280">
    <property type="protein sequence ID" value="CAE7254089.1"/>
    <property type="molecule type" value="Genomic_DNA"/>
</dbReference>
<evidence type="ECO:0000313" key="2">
    <source>
        <dbReference type="EMBL" id="CAE7254089.1"/>
    </source>
</evidence>
<keyword evidence="1" id="KW-0472">Membrane</keyword>
<dbReference type="Proteomes" id="UP000604046">
    <property type="component" value="Unassembled WGS sequence"/>
</dbReference>
<name>A0A812LYI3_9DINO</name>
<sequence length="108" mass="11884">MADRRGDPKQCSGPARLSLRVASVARAFEFRRKLELHPRTVRADAVAAAAALRRLDLEGIGVFREPLKLGQGLSSCFQAKHTPRQSSVRVLVAVLGVLLWARMARARP</sequence>
<keyword evidence="3" id="KW-1185">Reference proteome</keyword>
<comment type="caution">
    <text evidence="2">The sequence shown here is derived from an EMBL/GenBank/DDBJ whole genome shotgun (WGS) entry which is preliminary data.</text>
</comment>
<protein>
    <submittedName>
        <fullName evidence="2">Uncharacterized protein</fullName>
    </submittedName>
</protein>
<dbReference type="AlphaFoldDB" id="A0A812LYI3"/>